<dbReference type="PANTHER" id="PTHR43475:SF1">
    <property type="entry name" value="METHYLTHIORIBOSE-1-PHOSPHATE ISOMERASE"/>
    <property type="match status" value="1"/>
</dbReference>
<dbReference type="HAMAP" id="MF_01678">
    <property type="entry name" value="Salvage_MtnA"/>
    <property type="match status" value="1"/>
</dbReference>
<dbReference type="PATRIC" id="fig|280505.15.peg.648"/>
<dbReference type="GO" id="GO:0019509">
    <property type="term" value="P:L-methionine salvage from methylthioadenosine"/>
    <property type="evidence" value="ECO:0007669"/>
    <property type="project" value="UniProtKB-UniRule"/>
</dbReference>
<dbReference type="SUPFAM" id="SSF100950">
    <property type="entry name" value="NagB/RpiA/CoA transferase-like"/>
    <property type="match status" value="1"/>
</dbReference>
<feature type="active site" description="Proton donor" evidence="2">
    <location>
        <position position="293"/>
    </location>
</feature>
<keyword evidence="2" id="KW-0486">Methionine biosynthesis</keyword>
<dbReference type="NCBIfam" id="NF004326">
    <property type="entry name" value="PRK05720.1"/>
    <property type="match status" value="1"/>
</dbReference>
<dbReference type="Pfam" id="PF01008">
    <property type="entry name" value="IF-2B"/>
    <property type="match status" value="1"/>
</dbReference>
<feature type="binding site" evidence="2">
    <location>
        <position position="140"/>
    </location>
    <ligand>
        <name>substrate</name>
    </ligand>
</feature>
<dbReference type="NCBIfam" id="TIGR00524">
    <property type="entry name" value="eIF-2B_rel"/>
    <property type="match status" value="1"/>
</dbReference>
<reference evidence="3 4" key="1">
    <citation type="journal article" date="2015" name="PLoS Negl. Trop. Dis.">
        <title>Distribution of Plasmids in Distinct Leptospira Pathogenic Species.</title>
        <authorList>
            <person name="Wang Y."/>
            <person name="Zhuang X."/>
            <person name="Zhong Y."/>
            <person name="Zhang C."/>
            <person name="Zhang Y."/>
            <person name="Zeng L."/>
            <person name="Zhu Y."/>
            <person name="He P."/>
            <person name="Dong K."/>
            <person name="Pal U."/>
            <person name="Guo X."/>
            <person name="Qin J."/>
        </authorList>
    </citation>
    <scope>NUCLEOTIDE SEQUENCE [LARGE SCALE GENOMIC DNA]</scope>
    <source>
        <strain evidence="3 4">56604</strain>
    </source>
</reference>
<gene>
    <name evidence="2" type="primary">mtnA</name>
    <name evidence="3" type="ORF">LBBP_00663</name>
</gene>
<keyword evidence="2" id="KW-0028">Amino-acid biosynthesis</keyword>
<feature type="binding site" evidence="2">
    <location>
        <begin position="100"/>
        <end position="102"/>
    </location>
    <ligand>
        <name>substrate</name>
    </ligand>
</feature>
<dbReference type="InterPro" id="IPR011559">
    <property type="entry name" value="Initiation_fac_2B_a/b/d"/>
</dbReference>
<comment type="function">
    <text evidence="2">Catalyzes the interconversion of methylthioribose-1-phosphate (MTR-1-P) into methylthioribulose-1-phosphate (MTRu-1-P).</text>
</comment>
<evidence type="ECO:0000256" key="2">
    <source>
        <dbReference type="HAMAP-Rule" id="MF_01678"/>
    </source>
</evidence>
<dbReference type="FunFam" id="1.20.120.420:FF:000003">
    <property type="entry name" value="Methylthioribose-1-phosphate isomerase"/>
    <property type="match status" value="1"/>
</dbReference>
<comment type="catalytic activity">
    <reaction evidence="2">
        <text>5-(methylsulfanyl)-alpha-D-ribose 1-phosphate = 5-(methylsulfanyl)-D-ribulose 1-phosphate</text>
        <dbReference type="Rhea" id="RHEA:19989"/>
        <dbReference type="ChEBI" id="CHEBI:58533"/>
        <dbReference type="ChEBI" id="CHEBI:58548"/>
        <dbReference type="EC" id="5.3.1.23"/>
    </reaction>
</comment>
<dbReference type="NCBIfam" id="TIGR00512">
    <property type="entry name" value="salvage_mtnA"/>
    <property type="match status" value="1"/>
</dbReference>
<dbReference type="PANTHER" id="PTHR43475">
    <property type="entry name" value="METHYLTHIORIBOSE-1-PHOSPHATE ISOMERASE"/>
    <property type="match status" value="1"/>
</dbReference>
<dbReference type="InterPro" id="IPR042529">
    <property type="entry name" value="IF_2B-like_C"/>
</dbReference>
<dbReference type="Gene3D" id="1.20.120.420">
    <property type="entry name" value="translation initiation factor eif-2b, domain 1"/>
    <property type="match status" value="1"/>
</dbReference>
<dbReference type="GO" id="GO:0046523">
    <property type="term" value="F:S-methyl-5-thioribose-1-phosphate isomerase activity"/>
    <property type="evidence" value="ECO:0007669"/>
    <property type="project" value="UniProtKB-UniRule"/>
</dbReference>
<comment type="pathway">
    <text evidence="2">Amino-acid biosynthesis; L-methionine biosynthesis via salvage pathway; L-methionine from S-methyl-5-thio-alpha-D-ribose 1-phosphate: step 1/6.</text>
</comment>
<comment type="similarity">
    <text evidence="2">Belongs to the EIF-2B alpha/beta/delta subunits family. MtnA subfamily.</text>
</comment>
<evidence type="ECO:0000256" key="1">
    <source>
        <dbReference type="ARBA" id="ARBA00023235"/>
    </source>
</evidence>
<protein>
    <recommendedName>
        <fullName evidence="2">Methylthioribose-1-phosphate isomerase</fullName>
        <shortName evidence="2">M1Pi</shortName>
        <shortName evidence="2">MTR-1-P isomerase</shortName>
        <ecNumber evidence="2">5.3.1.23</ecNumber>
    </recommendedName>
    <alternativeName>
        <fullName evidence="2">S-methyl-5-thioribose-1-phosphate isomerase</fullName>
    </alternativeName>
</protein>
<name>A0A0S2IN22_LEPBO</name>
<keyword evidence="1 2" id="KW-0413">Isomerase</keyword>
<proteinExistence type="inferred from homology"/>
<dbReference type="InterPro" id="IPR000649">
    <property type="entry name" value="IF-2B-related"/>
</dbReference>
<dbReference type="AlphaFoldDB" id="A0A0S2IN22"/>
<dbReference type="Gene3D" id="3.40.50.10470">
    <property type="entry name" value="Translation initiation factor eif-2b, domain 2"/>
    <property type="match status" value="1"/>
</dbReference>
<dbReference type="InterPro" id="IPR037171">
    <property type="entry name" value="NagB/RpiA_transferase-like"/>
</dbReference>
<dbReference type="InterPro" id="IPR005251">
    <property type="entry name" value="IF-M1Pi"/>
</dbReference>
<feature type="binding site" evidence="2">
    <location>
        <position position="252"/>
    </location>
    <ligand>
        <name>substrate</name>
    </ligand>
</feature>
<dbReference type="FunFam" id="3.40.50.10470:FF:000006">
    <property type="entry name" value="Methylthioribose-1-phosphate isomerase"/>
    <property type="match status" value="1"/>
</dbReference>
<sequence>MNCGQRVKQAKPGQKTAPGFLHSPGVRRMIFQSHSLNRKIGPQPLESGRKKMQESGLKPILWTNKELILLDQRVLPGTTSYLKAKTLEDCIFAIREMVVRGAPAIAITGAFGIALYLNGLSSKPTFSQLKTKLDELLESRPTAVNLRLVIEEFFSRFPEADYSSANLEKMQKSAEEFALFMLEEDLENNLTLSKNALSLFPKSPSSLNIITHCNTGALATAGHGTALGVIRSLRDAGHSLTVFADETRPYLQGARLTAWELKEEGIPSYLITDNMAGWVMSSRKIHAVIVGADRIASNGDTANKIGTYPLAIIAKHHGVPFYVAATSKSMDFRIPDGSHIPIEMRKENEVTSFGFLKDATGKPLLNEGVLAPNGIKALNPSFDVTPASLISGIITERGIISPVTEENLRKTFS</sequence>
<dbReference type="InterPro" id="IPR027363">
    <property type="entry name" value="M1Pi_N"/>
</dbReference>
<dbReference type="Proteomes" id="UP000058857">
    <property type="component" value="Chromosome 1"/>
</dbReference>
<evidence type="ECO:0000313" key="4">
    <source>
        <dbReference type="Proteomes" id="UP000058857"/>
    </source>
</evidence>
<accession>A0A0S2IN22</accession>
<feature type="binding site" evidence="2">
    <location>
        <begin position="303"/>
        <end position="304"/>
    </location>
    <ligand>
        <name>substrate</name>
    </ligand>
</feature>
<dbReference type="UniPathway" id="UPA00904">
    <property type="reaction ID" value="UER00874"/>
</dbReference>
<organism evidence="3">
    <name type="scientific">Leptospira borgpetersenii serovar Ballum</name>
    <dbReference type="NCBI Taxonomy" id="280505"/>
    <lineage>
        <taxon>Bacteria</taxon>
        <taxon>Pseudomonadati</taxon>
        <taxon>Spirochaetota</taxon>
        <taxon>Spirochaetia</taxon>
        <taxon>Leptospirales</taxon>
        <taxon>Leptospiraceae</taxon>
        <taxon>Leptospira</taxon>
    </lineage>
</organism>
<feature type="site" description="Transition state stabilizer" evidence="2">
    <location>
        <position position="213"/>
    </location>
</feature>
<dbReference type="EC" id="5.3.1.23" evidence="2"/>
<dbReference type="EMBL" id="CP012029">
    <property type="protein sequence ID" value="ALO25001.1"/>
    <property type="molecule type" value="Genomic_DNA"/>
</dbReference>
<evidence type="ECO:0000313" key="3">
    <source>
        <dbReference type="EMBL" id="ALO25001.1"/>
    </source>
</evidence>